<sequence>MGLGYGLTRARACTGLKQLSKSHPGTGLRARPRASLRRARAAFHVPSWDSGKGLAQPMQLSKSHLGTRARSSRGPHALAKVSLAGLKPMNRVQARTECKPKPSASSQKTWVKAYEPLHKDIDTNNTCGIGPSMPFAHAILAVLEAHNDVISTMRPGVNWVDMHIYPLGNVILRERISFVALVRQLTHFCGGDVTNTKSKPVCCVLALMRAGEREVHMGRSSRDCPMDSGHACSRGLANEPWAIAHWSDIGCVHILLAGAVLQTSFTQI</sequence>
<dbReference type="InterPro" id="IPR052940">
    <property type="entry name" value="Carb_Esterase_6"/>
</dbReference>
<gene>
    <name evidence="3" type="ORF">CJ030_MR8G027692</name>
</gene>
<keyword evidence="1" id="KW-0378">Hydrolase</keyword>
<keyword evidence="4" id="KW-1185">Reference proteome</keyword>
<evidence type="ECO:0000256" key="1">
    <source>
        <dbReference type="ARBA" id="ARBA00022801"/>
    </source>
</evidence>
<organism evidence="3 4">
    <name type="scientific">Morella rubra</name>
    <name type="common">Chinese bayberry</name>
    <dbReference type="NCBI Taxonomy" id="262757"/>
    <lineage>
        <taxon>Eukaryota</taxon>
        <taxon>Viridiplantae</taxon>
        <taxon>Streptophyta</taxon>
        <taxon>Embryophyta</taxon>
        <taxon>Tracheophyta</taxon>
        <taxon>Spermatophyta</taxon>
        <taxon>Magnoliopsida</taxon>
        <taxon>eudicotyledons</taxon>
        <taxon>Gunneridae</taxon>
        <taxon>Pentapetalae</taxon>
        <taxon>rosids</taxon>
        <taxon>fabids</taxon>
        <taxon>Fagales</taxon>
        <taxon>Myricaceae</taxon>
        <taxon>Morella</taxon>
    </lineage>
</organism>
<reference evidence="3 4" key="1">
    <citation type="journal article" date="2019" name="Plant Biotechnol. J.">
        <title>The red bayberry genome and genetic basis of sex determination.</title>
        <authorList>
            <person name="Jia H.M."/>
            <person name="Jia H.J."/>
            <person name="Cai Q.L."/>
            <person name="Wang Y."/>
            <person name="Zhao H.B."/>
            <person name="Yang W.F."/>
            <person name="Wang G.Y."/>
            <person name="Li Y.H."/>
            <person name="Zhan D.L."/>
            <person name="Shen Y.T."/>
            <person name="Niu Q.F."/>
            <person name="Chang L."/>
            <person name="Qiu J."/>
            <person name="Zhao L."/>
            <person name="Xie H.B."/>
            <person name="Fu W.Y."/>
            <person name="Jin J."/>
            <person name="Li X.W."/>
            <person name="Jiao Y."/>
            <person name="Zhou C.C."/>
            <person name="Tu T."/>
            <person name="Chai C.Y."/>
            <person name="Gao J.L."/>
            <person name="Fan L.J."/>
            <person name="van de Weg E."/>
            <person name="Wang J.Y."/>
            <person name="Gao Z.S."/>
        </authorList>
    </citation>
    <scope>NUCLEOTIDE SEQUENCE [LARGE SCALE GENOMIC DNA]</scope>
    <source>
        <tissue evidence="3">Leaves</tissue>
    </source>
</reference>
<feature type="domain" description="Sialate O-acetylesterase" evidence="2">
    <location>
        <begin position="96"/>
        <end position="149"/>
    </location>
</feature>
<name>A0A6A1UU46_9ROSI</name>
<dbReference type="Proteomes" id="UP000516437">
    <property type="component" value="Chromosome 8"/>
</dbReference>
<dbReference type="GO" id="GO:0016787">
    <property type="term" value="F:hydrolase activity"/>
    <property type="evidence" value="ECO:0007669"/>
    <property type="project" value="UniProtKB-KW"/>
</dbReference>
<dbReference type="PANTHER" id="PTHR31988">
    <property type="entry name" value="ESTERASE, PUTATIVE (DUF303)-RELATED"/>
    <property type="match status" value="1"/>
</dbReference>
<accession>A0A6A1UU46</accession>
<dbReference type="EMBL" id="RXIC02000026">
    <property type="protein sequence ID" value="KAB1203843.1"/>
    <property type="molecule type" value="Genomic_DNA"/>
</dbReference>
<protein>
    <recommendedName>
        <fullName evidence="2">Sialate O-acetylesterase domain-containing protein</fullName>
    </recommendedName>
</protein>
<evidence type="ECO:0000313" key="3">
    <source>
        <dbReference type="EMBL" id="KAB1203843.1"/>
    </source>
</evidence>
<dbReference type="AlphaFoldDB" id="A0A6A1UU46"/>
<dbReference type="PANTHER" id="PTHR31988:SF15">
    <property type="entry name" value="ESTERASE, PUTATIVE (DUF303)-RELATED"/>
    <property type="match status" value="1"/>
</dbReference>
<proteinExistence type="predicted"/>
<dbReference type="Pfam" id="PF03629">
    <property type="entry name" value="SASA"/>
    <property type="match status" value="1"/>
</dbReference>
<comment type="caution">
    <text evidence="3">The sequence shown here is derived from an EMBL/GenBank/DDBJ whole genome shotgun (WGS) entry which is preliminary data.</text>
</comment>
<dbReference type="InterPro" id="IPR005181">
    <property type="entry name" value="SASA"/>
</dbReference>
<evidence type="ECO:0000259" key="2">
    <source>
        <dbReference type="Pfam" id="PF03629"/>
    </source>
</evidence>
<evidence type="ECO:0000313" key="4">
    <source>
        <dbReference type="Proteomes" id="UP000516437"/>
    </source>
</evidence>